<proteinExistence type="predicted"/>
<dbReference type="Proteomes" id="UP000886501">
    <property type="component" value="Unassembled WGS sequence"/>
</dbReference>
<reference evidence="1" key="1">
    <citation type="submission" date="2019-10" db="EMBL/GenBank/DDBJ databases">
        <authorList>
            <consortium name="DOE Joint Genome Institute"/>
            <person name="Kuo A."/>
            <person name="Miyauchi S."/>
            <person name="Kiss E."/>
            <person name="Drula E."/>
            <person name="Kohler A."/>
            <person name="Sanchez-Garcia M."/>
            <person name="Andreopoulos B."/>
            <person name="Barry K.W."/>
            <person name="Bonito G."/>
            <person name="Buee M."/>
            <person name="Carver A."/>
            <person name="Chen C."/>
            <person name="Cichocki N."/>
            <person name="Clum A."/>
            <person name="Culley D."/>
            <person name="Crous P.W."/>
            <person name="Fauchery L."/>
            <person name="Girlanda M."/>
            <person name="Hayes R."/>
            <person name="Keri Z."/>
            <person name="Labutti K."/>
            <person name="Lipzen A."/>
            <person name="Lombard V."/>
            <person name="Magnuson J."/>
            <person name="Maillard F."/>
            <person name="Morin E."/>
            <person name="Murat C."/>
            <person name="Nolan M."/>
            <person name="Ohm R."/>
            <person name="Pangilinan J."/>
            <person name="Pereira M."/>
            <person name="Perotto S."/>
            <person name="Peter M."/>
            <person name="Riley R."/>
            <person name="Sitrit Y."/>
            <person name="Stielow B."/>
            <person name="Szollosi G."/>
            <person name="Zifcakova L."/>
            <person name="Stursova M."/>
            <person name="Spatafora J.W."/>
            <person name="Tedersoo L."/>
            <person name="Vaario L.-M."/>
            <person name="Yamada A."/>
            <person name="Yan M."/>
            <person name="Wang P."/>
            <person name="Xu J."/>
            <person name="Bruns T."/>
            <person name="Baldrian P."/>
            <person name="Vilgalys R."/>
            <person name="Henrissat B."/>
            <person name="Grigoriev I.V."/>
            <person name="Hibbett D."/>
            <person name="Nagy L.G."/>
            <person name="Martin F.M."/>
        </authorList>
    </citation>
    <scope>NUCLEOTIDE SEQUENCE</scope>
    <source>
        <strain evidence="1">P2</strain>
    </source>
</reference>
<evidence type="ECO:0000313" key="1">
    <source>
        <dbReference type="EMBL" id="KAF9644946.1"/>
    </source>
</evidence>
<organism evidence="1 2">
    <name type="scientific">Thelephora ganbajun</name>
    <name type="common">Ganba fungus</name>
    <dbReference type="NCBI Taxonomy" id="370292"/>
    <lineage>
        <taxon>Eukaryota</taxon>
        <taxon>Fungi</taxon>
        <taxon>Dikarya</taxon>
        <taxon>Basidiomycota</taxon>
        <taxon>Agaricomycotina</taxon>
        <taxon>Agaricomycetes</taxon>
        <taxon>Thelephorales</taxon>
        <taxon>Thelephoraceae</taxon>
        <taxon>Thelephora</taxon>
    </lineage>
</organism>
<sequence length="498" mass="56702">MTPMKTPTSSLSGSYITYFSSLGLTTSTAAVIELLVKRIRYRTPVRIRRMFSGGVSLETPTTHSPPVAVLPQEIVEVIIAHLIYDTRSLLACSLTCCSWYISTVRHLHHTLIAQYLFPPIYPKLRWPKPLREANKLGLLPLVKKFQIHIDYYHGLSKLSPKQLNYCTLRHFSALTNVQELGLDYLDIPSFIPRIRQYFGHFSPTVRSLALREPIGSRHQILYFVGLFRHLDDLKLLYYRFYFQEGPTDDLGLIPLFAPPLQGRLTMTRFEGVGFFKDMIQLFGGIRFRYVDLFEVVGTRLLLGACAKTLETLRLYPTDPRAGTSLRSFDLSRNKSLRTLEVTAHHLDSVLLAGSPDATPSLLTYALSTIASPVFSEVIVYYRDYIFCGVETPWLGSKSPAFCWPSPAEVAKEASQHHLRFKALRRMHKTRGFQLVLCADVWDGVGKYSVEMLKQAVAAEKARGVFSDLFQEPLVIYSPRGSRNWVREINSSVYPWLPL</sequence>
<reference evidence="1" key="2">
    <citation type="journal article" date="2020" name="Nat. Commun.">
        <title>Large-scale genome sequencing of mycorrhizal fungi provides insights into the early evolution of symbiotic traits.</title>
        <authorList>
            <person name="Miyauchi S."/>
            <person name="Kiss E."/>
            <person name="Kuo A."/>
            <person name="Drula E."/>
            <person name="Kohler A."/>
            <person name="Sanchez-Garcia M."/>
            <person name="Morin E."/>
            <person name="Andreopoulos B."/>
            <person name="Barry K.W."/>
            <person name="Bonito G."/>
            <person name="Buee M."/>
            <person name="Carver A."/>
            <person name="Chen C."/>
            <person name="Cichocki N."/>
            <person name="Clum A."/>
            <person name="Culley D."/>
            <person name="Crous P.W."/>
            <person name="Fauchery L."/>
            <person name="Girlanda M."/>
            <person name="Hayes R.D."/>
            <person name="Keri Z."/>
            <person name="LaButti K."/>
            <person name="Lipzen A."/>
            <person name="Lombard V."/>
            <person name="Magnuson J."/>
            <person name="Maillard F."/>
            <person name="Murat C."/>
            <person name="Nolan M."/>
            <person name="Ohm R.A."/>
            <person name="Pangilinan J."/>
            <person name="Pereira M.F."/>
            <person name="Perotto S."/>
            <person name="Peter M."/>
            <person name="Pfister S."/>
            <person name="Riley R."/>
            <person name="Sitrit Y."/>
            <person name="Stielow J.B."/>
            <person name="Szollosi G."/>
            <person name="Zifcakova L."/>
            <person name="Stursova M."/>
            <person name="Spatafora J.W."/>
            <person name="Tedersoo L."/>
            <person name="Vaario L.M."/>
            <person name="Yamada A."/>
            <person name="Yan M."/>
            <person name="Wang P."/>
            <person name="Xu J."/>
            <person name="Bruns T."/>
            <person name="Baldrian P."/>
            <person name="Vilgalys R."/>
            <person name="Dunand C."/>
            <person name="Henrissat B."/>
            <person name="Grigoriev I.V."/>
            <person name="Hibbett D."/>
            <person name="Nagy L.G."/>
            <person name="Martin F.M."/>
        </authorList>
    </citation>
    <scope>NUCLEOTIDE SEQUENCE</scope>
    <source>
        <strain evidence="1">P2</strain>
    </source>
</reference>
<gene>
    <name evidence="1" type="ORF">BDM02DRAFT_3272055</name>
</gene>
<comment type="caution">
    <text evidence="1">The sequence shown here is derived from an EMBL/GenBank/DDBJ whole genome shotgun (WGS) entry which is preliminary data.</text>
</comment>
<dbReference type="EMBL" id="MU118111">
    <property type="protein sequence ID" value="KAF9644946.1"/>
    <property type="molecule type" value="Genomic_DNA"/>
</dbReference>
<keyword evidence="2" id="KW-1185">Reference proteome</keyword>
<evidence type="ECO:0000313" key="2">
    <source>
        <dbReference type="Proteomes" id="UP000886501"/>
    </source>
</evidence>
<accession>A0ACB6Z5M2</accession>
<protein>
    <submittedName>
        <fullName evidence="1">Uncharacterized protein</fullName>
    </submittedName>
</protein>
<name>A0ACB6Z5M2_THEGA</name>